<feature type="chain" id="PRO_5018027151" description="Integral membrane protein" evidence="2">
    <location>
        <begin position="29"/>
        <end position="408"/>
    </location>
</feature>
<feature type="transmembrane region" description="Helical" evidence="1">
    <location>
        <begin position="338"/>
        <end position="358"/>
    </location>
</feature>
<feature type="transmembrane region" description="Helical" evidence="1">
    <location>
        <begin position="170"/>
        <end position="189"/>
    </location>
</feature>
<proteinExistence type="predicted"/>
<reference evidence="3 4" key="1">
    <citation type="submission" date="2018-11" db="EMBL/GenBank/DDBJ databases">
        <title>Complete genome sequence of Nocardioides baekrokdamisoli strain KCTC 39748.</title>
        <authorList>
            <person name="Kang S.W."/>
            <person name="Lee K.C."/>
            <person name="Kim K.K."/>
            <person name="Kim J.S."/>
            <person name="Kim D.S."/>
            <person name="Ko S.H."/>
            <person name="Yang S.H."/>
            <person name="Shin Y.K."/>
            <person name="Lee J.S."/>
        </authorList>
    </citation>
    <scope>NUCLEOTIDE SEQUENCE [LARGE SCALE GENOMIC DNA]</scope>
    <source>
        <strain evidence="3 4">KCTC 39748</strain>
    </source>
</reference>
<dbReference type="EMBL" id="AP019307">
    <property type="protein sequence ID" value="BBH17110.1"/>
    <property type="molecule type" value="Genomic_DNA"/>
</dbReference>
<keyword evidence="1" id="KW-0812">Transmembrane</keyword>
<dbReference type="Proteomes" id="UP000271573">
    <property type="component" value="Chromosome"/>
</dbReference>
<evidence type="ECO:0008006" key="5">
    <source>
        <dbReference type="Google" id="ProtNLM"/>
    </source>
</evidence>
<dbReference type="KEGG" id="nbe:Back2_13970"/>
<evidence type="ECO:0000256" key="2">
    <source>
        <dbReference type="SAM" id="SignalP"/>
    </source>
</evidence>
<evidence type="ECO:0000256" key="1">
    <source>
        <dbReference type="SAM" id="Phobius"/>
    </source>
</evidence>
<protein>
    <recommendedName>
        <fullName evidence="5">Integral membrane protein</fullName>
    </recommendedName>
</protein>
<keyword evidence="4" id="KW-1185">Reference proteome</keyword>
<gene>
    <name evidence="3" type="ORF">Back2_13970</name>
</gene>
<feature type="transmembrane region" description="Helical" evidence="1">
    <location>
        <begin position="306"/>
        <end position="326"/>
    </location>
</feature>
<evidence type="ECO:0000313" key="3">
    <source>
        <dbReference type="EMBL" id="BBH17110.1"/>
    </source>
</evidence>
<keyword evidence="1" id="KW-0472">Membrane</keyword>
<feature type="transmembrane region" description="Helical" evidence="1">
    <location>
        <begin position="144"/>
        <end position="164"/>
    </location>
</feature>
<feature type="transmembrane region" description="Helical" evidence="1">
    <location>
        <begin position="116"/>
        <end position="137"/>
    </location>
</feature>
<keyword evidence="2" id="KW-0732">Signal</keyword>
<evidence type="ECO:0000313" key="4">
    <source>
        <dbReference type="Proteomes" id="UP000271573"/>
    </source>
</evidence>
<sequence length="408" mass="41661">MLRERLGRVNLRLGGVMAATLASQGAAAAALAATPLLGLSTSDAYAIGLQIGNASLAGVVIGVVYLLAVGRPWFDQWRRWAVIAAGFSIALPLVVIGANAVSRHTSDSLFVRGEVALIFGLGGAALAIAGVGAVRMACQGSPMWLASLTIAPNVSMLIATLIAWRVDRSGLSLAPAIAWAATCGALATFGSRSGARDASDGVAPDADSQGLQATALAAGVITSSVFPSLYITAISGIRAGAATALFLVTKVGSSFVGITVNSVLLVRYNWASERRVTGRSSLILTSAAAVAAGIALLLHTSGFRGASYGVAIVWWLCPLVAAPLILREVNARRMARTVMAKAAADMIVSAGTVAVLFAHPSFTGYLAAFAISQAVTMTVGGVGLRNRPLVAASLVLLVVSEILLVRGW</sequence>
<accession>A0A3G9IDQ7</accession>
<feature type="signal peptide" evidence="2">
    <location>
        <begin position="1"/>
        <end position="28"/>
    </location>
</feature>
<name>A0A3G9IDQ7_9ACTN</name>
<feature type="transmembrane region" description="Helical" evidence="1">
    <location>
        <begin position="44"/>
        <end position="68"/>
    </location>
</feature>
<feature type="transmembrane region" description="Helical" evidence="1">
    <location>
        <begin position="80"/>
        <end position="101"/>
    </location>
</feature>
<organism evidence="3 4">
    <name type="scientific">Nocardioides baekrokdamisoli</name>
    <dbReference type="NCBI Taxonomy" id="1804624"/>
    <lineage>
        <taxon>Bacteria</taxon>
        <taxon>Bacillati</taxon>
        <taxon>Actinomycetota</taxon>
        <taxon>Actinomycetes</taxon>
        <taxon>Propionibacteriales</taxon>
        <taxon>Nocardioidaceae</taxon>
        <taxon>Nocardioides</taxon>
    </lineage>
</organism>
<feature type="transmembrane region" description="Helical" evidence="1">
    <location>
        <begin position="210"/>
        <end position="231"/>
    </location>
</feature>
<feature type="transmembrane region" description="Helical" evidence="1">
    <location>
        <begin position="251"/>
        <end position="270"/>
    </location>
</feature>
<keyword evidence="1" id="KW-1133">Transmembrane helix</keyword>
<dbReference type="AlphaFoldDB" id="A0A3G9IDQ7"/>
<feature type="transmembrane region" description="Helical" evidence="1">
    <location>
        <begin position="282"/>
        <end position="300"/>
    </location>
</feature>
<feature type="transmembrane region" description="Helical" evidence="1">
    <location>
        <begin position="389"/>
        <end position="407"/>
    </location>
</feature>